<sequence>MTDTRHFASDNYAAVHPEVLAAIAGADGGHQPAYGADAATAAFDEAVASVFGAEALGFPVFNGTGANVISLMALSPRWGGVVASEHAHINVDENGAPERVGGLKILPVQAADGRVTPASLSRWLGDRGDEHRAQPMVLSVTQPTELGTVYPLEDLRALVDAAHDAGMTVHVDGARIANAAAALGVGLLGACGGADMVSFGATKNGAMGAEAVIVLDAQVRARIEPDLPHLRKATMQLGSKMRYASAQLTAMLTSTGDTEDPLWLRNARHANEMAGVLRSGLEPLAGDGALRFTQDTEANAVFVEMPRTMAAQMRETYRFYDWTPGSTADTVEVRLMCSWDTEPADCEQFAALAREVAGA</sequence>
<name>A0A919Q453_9MICO</name>
<accession>A0A919Q453</accession>
<dbReference type="GO" id="GO:0006520">
    <property type="term" value="P:amino acid metabolic process"/>
    <property type="evidence" value="ECO:0007669"/>
    <property type="project" value="InterPro"/>
</dbReference>
<dbReference type="InterPro" id="IPR015422">
    <property type="entry name" value="PyrdxlP-dep_Trfase_small"/>
</dbReference>
<dbReference type="Pfam" id="PF01212">
    <property type="entry name" value="Beta_elim_lyase"/>
    <property type="match status" value="1"/>
</dbReference>
<evidence type="ECO:0000313" key="6">
    <source>
        <dbReference type="Proteomes" id="UP000652354"/>
    </source>
</evidence>
<dbReference type="SUPFAM" id="SSF53383">
    <property type="entry name" value="PLP-dependent transferases"/>
    <property type="match status" value="1"/>
</dbReference>
<evidence type="ECO:0000256" key="3">
    <source>
        <dbReference type="ARBA" id="ARBA00022898"/>
    </source>
</evidence>
<comment type="cofactor">
    <cofactor evidence="1">
        <name>pyridoxal 5'-phosphate</name>
        <dbReference type="ChEBI" id="CHEBI:597326"/>
    </cofactor>
</comment>
<dbReference type="AlphaFoldDB" id="A0A919Q453"/>
<dbReference type="Gene3D" id="3.40.640.10">
    <property type="entry name" value="Type I PLP-dependent aspartate aminotransferase-like (Major domain)"/>
    <property type="match status" value="1"/>
</dbReference>
<dbReference type="Gene3D" id="3.90.1150.10">
    <property type="entry name" value="Aspartate Aminotransferase, domain 1"/>
    <property type="match status" value="1"/>
</dbReference>
<proteinExistence type="inferred from homology"/>
<evidence type="ECO:0000259" key="4">
    <source>
        <dbReference type="Pfam" id="PF01212"/>
    </source>
</evidence>
<dbReference type="PANTHER" id="PTHR48097:SF5">
    <property type="entry name" value="LOW SPECIFICITY L-THREONINE ALDOLASE"/>
    <property type="match status" value="1"/>
</dbReference>
<dbReference type="PANTHER" id="PTHR48097">
    <property type="entry name" value="L-THREONINE ALDOLASE-RELATED"/>
    <property type="match status" value="1"/>
</dbReference>
<keyword evidence="6" id="KW-1185">Reference proteome</keyword>
<keyword evidence="3" id="KW-0663">Pyridoxal phosphate</keyword>
<reference evidence="5" key="1">
    <citation type="submission" date="2021-01" db="EMBL/GenBank/DDBJ databases">
        <title>Whole genome shotgun sequence of Demequina activiva NBRC 110675.</title>
        <authorList>
            <person name="Komaki H."/>
            <person name="Tamura T."/>
        </authorList>
    </citation>
    <scope>NUCLEOTIDE SEQUENCE</scope>
    <source>
        <strain evidence="5">NBRC 110675</strain>
    </source>
</reference>
<evidence type="ECO:0000256" key="1">
    <source>
        <dbReference type="ARBA" id="ARBA00001933"/>
    </source>
</evidence>
<dbReference type="InterPro" id="IPR015421">
    <property type="entry name" value="PyrdxlP-dep_Trfase_major"/>
</dbReference>
<dbReference type="RefSeq" id="WP_203653642.1">
    <property type="nucleotide sequence ID" value="NZ_BONR01000001.1"/>
</dbReference>
<organism evidence="5 6">
    <name type="scientific">Demequina activiva</name>
    <dbReference type="NCBI Taxonomy" id="1582364"/>
    <lineage>
        <taxon>Bacteria</taxon>
        <taxon>Bacillati</taxon>
        <taxon>Actinomycetota</taxon>
        <taxon>Actinomycetes</taxon>
        <taxon>Micrococcales</taxon>
        <taxon>Demequinaceae</taxon>
        <taxon>Demequina</taxon>
    </lineage>
</organism>
<dbReference type="InterPro" id="IPR015424">
    <property type="entry name" value="PyrdxlP-dep_Trfase"/>
</dbReference>
<evidence type="ECO:0000256" key="2">
    <source>
        <dbReference type="ARBA" id="ARBA00006966"/>
    </source>
</evidence>
<comment type="caution">
    <text evidence="5">The sequence shown here is derived from an EMBL/GenBank/DDBJ whole genome shotgun (WGS) entry which is preliminary data.</text>
</comment>
<gene>
    <name evidence="5" type="ORF">Dac01nite_08950</name>
</gene>
<dbReference type="InterPro" id="IPR001597">
    <property type="entry name" value="ArAA_b-elim_lyase/Thr_aldolase"/>
</dbReference>
<evidence type="ECO:0000313" key="5">
    <source>
        <dbReference type="EMBL" id="GIG54143.1"/>
    </source>
</evidence>
<dbReference type="Proteomes" id="UP000652354">
    <property type="component" value="Unassembled WGS sequence"/>
</dbReference>
<feature type="domain" description="Aromatic amino acid beta-eliminating lyase/threonine aldolase" evidence="4">
    <location>
        <begin position="7"/>
        <end position="304"/>
    </location>
</feature>
<dbReference type="GO" id="GO:0016829">
    <property type="term" value="F:lyase activity"/>
    <property type="evidence" value="ECO:0007669"/>
    <property type="project" value="InterPro"/>
</dbReference>
<comment type="similarity">
    <text evidence="2">Belongs to the threonine aldolase family.</text>
</comment>
<protein>
    <submittedName>
        <fullName evidence="5">Threonine aldolase</fullName>
    </submittedName>
</protein>
<dbReference type="EMBL" id="BONR01000001">
    <property type="protein sequence ID" value="GIG54143.1"/>
    <property type="molecule type" value="Genomic_DNA"/>
</dbReference>